<feature type="domain" description="ASPIC/UnbV" evidence="3">
    <location>
        <begin position="423"/>
        <end position="476"/>
    </location>
</feature>
<accession>T1IMK6</accession>
<dbReference type="SUPFAM" id="SSF69318">
    <property type="entry name" value="Integrin alpha N-terminal domain"/>
    <property type="match status" value="1"/>
</dbReference>
<evidence type="ECO:0000256" key="1">
    <source>
        <dbReference type="ARBA" id="ARBA00022729"/>
    </source>
</evidence>
<dbReference type="Proteomes" id="UP000014500">
    <property type="component" value="Unassembled WGS sequence"/>
</dbReference>
<feature type="region of interest" description="Disordered" evidence="2">
    <location>
        <begin position="1"/>
        <end position="22"/>
    </location>
</feature>
<name>T1IMK6_STRMM</name>
<dbReference type="InterPro" id="IPR028994">
    <property type="entry name" value="Integrin_alpha_N"/>
</dbReference>
<dbReference type="PhylomeDB" id="T1IMK6"/>
<dbReference type="Pfam" id="PF13517">
    <property type="entry name" value="FG-GAP_3"/>
    <property type="match status" value="2"/>
</dbReference>
<organism evidence="4 5">
    <name type="scientific">Strigamia maritima</name>
    <name type="common">European centipede</name>
    <name type="synonym">Geophilus maritimus</name>
    <dbReference type="NCBI Taxonomy" id="126957"/>
    <lineage>
        <taxon>Eukaryota</taxon>
        <taxon>Metazoa</taxon>
        <taxon>Ecdysozoa</taxon>
        <taxon>Arthropoda</taxon>
        <taxon>Myriapoda</taxon>
        <taxon>Chilopoda</taxon>
        <taxon>Pleurostigmophora</taxon>
        <taxon>Geophilomorpha</taxon>
        <taxon>Linotaeniidae</taxon>
        <taxon>Strigamia</taxon>
    </lineage>
</organism>
<evidence type="ECO:0000313" key="5">
    <source>
        <dbReference type="Proteomes" id="UP000014500"/>
    </source>
</evidence>
<keyword evidence="5" id="KW-1185">Reference proteome</keyword>
<feature type="compositionally biased region" description="Basic and acidic residues" evidence="2">
    <location>
        <begin position="1"/>
        <end position="12"/>
    </location>
</feature>
<protein>
    <recommendedName>
        <fullName evidence="3">ASPIC/UnbV domain-containing protein</fullName>
    </recommendedName>
</protein>
<dbReference type="EMBL" id="JH431071">
    <property type="status" value="NOT_ANNOTATED_CDS"/>
    <property type="molecule type" value="Genomic_DNA"/>
</dbReference>
<dbReference type="InterPro" id="IPR027039">
    <property type="entry name" value="Crtac1"/>
</dbReference>
<dbReference type="EnsemblMetazoa" id="SMAR002215-RA">
    <property type="protein sequence ID" value="SMAR002215-PA"/>
    <property type="gene ID" value="SMAR002215"/>
</dbReference>
<dbReference type="OMA" id="SQLNYGM"/>
<dbReference type="Pfam" id="PF07593">
    <property type="entry name" value="UnbV_ASPIC"/>
    <property type="match status" value="1"/>
</dbReference>
<evidence type="ECO:0000313" key="4">
    <source>
        <dbReference type="EnsemblMetazoa" id="SMAR002215-PA"/>
    </source>
</evidence>
<dbReference type="InterPro" id="IPR011519">
    <property type="entry name" value="UnbV_ASPIC"/>
</dbReference>
<dbReference type="PANTHER" id="PTHR16026:SF0">
    <property type="entry name" value="CARTILAGE ACIDIC PROTEIN 1"/>
    <property type="match status" value="1"/>
</dbReference>
<evidence type="ECO:0000259" key="3">
    <source>
        <dbReference type="Pfam" id="PF07593"/>
    </source>
</evidence>
<reference evidence="5" key="1">
    <citation type="submission" date="2011-05" db="EMBL/GenBank/DDBJ databases">
        <authorList>
            <person name="Richards S.R."/>
            <person name="Qu J."/>
            <person name="Jiang H."/>
            <person name="Jhangiani S.N."/>
            <person name="Agravi P."/>
            <person name="Goodspeed R."/>
            <person name="Gross S."/>
            <person name="Mandapat C."/>
            <person name="Jackson L."/>
            <person name="Mathew T."/>
            <person name="Pu L."/>
            <person name="Thornton R."/>
            <person name="Saada N."/>
            <person name="Wilczek-Boney K.B."/>
            <person name="Lee S."/>
            <person name="Kovar C."/>
            <person name="Wu Y."/>
            <person name="Scherer S.E."/>
            <person name="Worley K.C."/>
            <person name="Muzny D.M."/>
            <person name="Gibbs R."/>
        </authorList>
    </citation>
    <scope>NUCLEOTIDE SEQUENCE</scope>
    <source>
        <strain evidence="5">Brora</strain>
    </source>
</reference>
<dbReference type="eggNOG" id="ENOG502QQ5V">
    <property type="taxonomic scope" value="Eukaryota"/>
</dbReference>
<dbReference type="Gene3D" id="2.130.10.130">
    <property type="entry name" value="Integrin alpha, N-terminal"/>
    <property type="match status" value="1"/>
</dbReference>
<sequence length="509" mass="55743">MMLRMLDAEDNPHSNPRRHNYGIASTDVDNDGEFELLVAGYSCANLLLKWDRETQQLYNLAVDDPASPYYELRDSMGSAVGVAAADIDGDGREEIYVVNSNQAFSGRSTYSDKLFKFRNGRYEDLLADPINRHVATLYAGRSVACIDRSGTGKFSFYVANYAKGNVAPHELIEMDESRSDVPKGIVALKNVAREAGVEKFTGGRGVAVGPILSLDGRLDIFCNNEKGSNFLYKNNADGTFTDVSAQSGVDDPQEHGRGIALADLDGDGKVDIVWGNWNGPQRMFVQRTRNGVIRFEDVAPEVFSRPCPIRSLLIGDFDNDSNLEIVFNTSACDGPFCNKLFRVCTARLGENPLVTQLDIGDAEEEYGMGTGGVVADINGDGRLELVMSHGEWAKQPLTIYNATQGIKNCFLRVMPVTQFGAPARGARVELHTANLGPHLRIIDAGSGYLSQMEPVAHFGLGTDVPVRLEVTWPDGSFYSQPLGLQDLDTFITVNHPSWVGASGFSFRER</sequence>
<dbReference type="InterPro" id="IPR013517">
    <property type="entry name" value="FG-GAP"/>
</dbReference>
<proteinExistence type="predicted"/>
<reference evidence="4" key="2">
    <citation type="submission" date="2015-02" db="UniProtKB">
        <authorList>
            <consortium name="EnsemblMetazoa"/>
        </authorList>
    </citation>
    <scope>IDENTIFICATION</scope>
</reference>
<evidence type="ECO:0000256" key="2">
    <source>
        <dbReference type="SAM" id="MobiDB-lite"/>
    </source>
</evidence>
<dbReference type="PANTHER" id="PTHR16026">
    <property type="entry name" value="CARTILAGE ACIDIC PROTEIN 1"/>
    <property type="match status" value="1"/>
</dbReference>
<dbReference type="HOGENOM" id="CLU_027473_0_0_1"/>
<keyword evidence="1" id="KW-0732">Signal</keyword>
<dbReference type="AlphaFoldDB" id="T1IMK6"/>